<keyword evidence="3" id="KW-1185">Reference proteome</keyword>
<name>A0A1X1FDG1_9LACO</name>
<dbReference type="STRING" id="152331.FAM21731_02199"/>
<sequence>MPEEAKKTTKEVANEVAGTRTAAREQAAKNAITSRFGKTKTFKIDEGTDHEQTFMLQFPGTVEASNLLDSAQNPFGNLARTFFMEQAIKKIIVAPKIKDLKFFDEHHGYSEVYDQVVSFLTDGLN</sequence>
<evidence type="ECO:0000256" key="1">
    <source>
        <dbReference type="SAM" id="MobiDB-lite"/>
    </source>
</evidence>
<organism evidence="2 3">
    <name type="scientific">Lentilactobacillus parabuchneri</name>
    <dbReference type="NCBI Taxonomy" id="152331"/>
    <lineage>
        <taxon>Bacteria</taxon>
        <taxon>Bacillati</taxon>
        <taxon>Bacillota</taxon>
        <taxon>Bacilli</taxon>
        <taxon>Lactobacillales</taxon>
        <taxon>Lactobacillaceae</taxon>
        <taxon>Lentilactobacillus</taxon>
    </lineage>
</organism>
<accession>A0A1X1FDG1</accession>
<dbReference type="AlphaFoldDB" id="A0A1X1FDG1"/>
<comment type="caution">
    <text evidence="2">The sequence shown here is derived from an EMBL/GenBank/DDBJ whole genome shotgun (WGS) entry which is preliminary data.</text>
</comment>
<dbReference type="RefSeq" id="WP_056939064.1">
    <property type="nucleotide sequence ID" value="NZ_CAURXG010000008.1"/>
</dbReference>
<evidence type="ECO:0000313" key="2">
    <source>
        <dbReference type="EMBL" id="ORN26222.1"/>
    </source>
</evidence>
<dbReference type="GeneID" id="72462242"/>
<feature type="region of interest" description="Disordered" evidence="1">
    <location>
        <begin position="1"/>
        <end position="30"/>
    </location>
</feature>
<dbReference type="Proteomes" id="UP000193009">
    <property type="component" value="Unassembled WGS sequence"/>
</dbReference>
<dbReference type="KEGG" id="lpar:FAM21731_02199"/>
<dbReference type="EMBL" id="MSBD01000048">
    <property type="protein sequence ID" value="ORN26222.1"/>
    <property type="molecule type" value="Genomic_DNA"/>
</dbReference>
<protein>
    <submittedName>
        <fullName evidence="2">Uncharacterized protein</fullName>
    </submittedName>
</protein>
<feature type="compositionally biased region" description="Basic and acidic residues" evidence="1">
    <location>
        <begin position="1"/>
        <end position="13"/>
    </location>
</feature>
<reference evidence="2 3" key="1">
    <citation type="journal article" date="2017" name="Front. Microbiol.">
        <title>The Histidine Decarboxylase Gene Cluster of Lactobacillus parabuchneri Was Gained by Horizontal Gene Transfer and Is Mobile within the Species.</title>
        <authorList>
            <person name="Wuthrich D."/>
            <person name="Berthoud H."/>
            <person name="Wechsler D."/>
            <person name="Eugster E."/>
            <person name="Irmler S."/>
            <person name="Bruggmann R."/>
        </authorList>
    </citation>
    <scope>NUCLEOTIDE SEQUENCE [LARGE SCALE GENOMIC DNA]</scope>
    <source>
        <strain evidence="2 3">FAM23169</strain>
    </source>
</reference>
<gene>
    <name evidence="2" type="ORF">FAM23169_02122</name>
</gene>
<evidence type="ECO:0000313" key="3">
    <source>
        <dbReference type="Proteomes" id="UP000193009"/>
    </source>
</evidence>
<proteinExistence type="predicted"/>